<accession>A0A071MF14</accession>
<organism evidence="2">
    <name type="scientific">Burkholderia cenocepacia</name>
    <dbReference type="NCBI Taxonomy" id="95486"/>
    <lineage>
        <taxon>Bacteria</taxon>
        <taxon>Pseudomonadati</taxon>
        <taxon>Pseudomonadota</taxon>
        <taxon>Betaproteobacteria</taxon>
        <taxon>Burkholderiales</taxon>
        <taxon>Burkholderiaceae</taxon>
        <taxon>Burkholderia</taxon>
        <taxon>Burkholderia cepacia complex</taxon>
    </lineage>
</organism>
<proteinExistence type="predicted"/>
<feature type="transmembrane region" description="Helical" evidence="1">
    <location>
        <begin position="65"/>
        <end position="86"/>
    </location>
</feature>
<evidence type="ECO:0000313" key="2">
    <source>
        <dbReference type="EMBL" id="KEA55111.1"/>
    </source>
</evidence>
<comment type="caution">
    <text evidence="2">The sequence shown here is derived from an EMBL/GenBank/DDBJ whole genome shotgun (WGS) entry which is preliminary data.</text>
</comment>
<sequence>MKQISPVPILWAAFGAAVGSTVIELLLWAIAGDDAVRNLLRDARLTAAIVMGRSVLGSSGGFDPLVMGVATLVHAALSLVYAAVLARLAHGLSLRATPLAGGAFGLVLYGVNLYAFTAIFPWFIPVRGAITLIAHLVFGVTAAAVYCVARRETGR</sequence>
<keyword evidence="1" id="KW-1133">Transmembrane helix</keyword>
<name>A0A071MF14_9BURK</name>
<keyword evidence="1" id="KW-0812">Transmembrane</keyword>
<dbReference type="EMBL" id="JJOA01000076">
    <property type="protein sequence ID" value="KEA55111.1"/>
    <property type="molecule type" value="Genomic_DNA"/>
</dbReference>
<feature type="transmembrane region" description="Helical" evidence="1">
    <location>
        <begin position="9"/>
        <end position="31"/>
    </location>
</feature>
<protein>
    <submittedName>
        <fullName evidence="2">Sodium:proline symporter</fullName>
    </submittedName>
</protein>
<evidence type="ECO:0000256" key="1">
    <source>
        <dbReference type="SAM" id="Phobius"/>
    </source>
</evidence>
<keyword evidence="1" id="KW-0472">Membrane</keyword>
<gene>
    <name evidence="2" type="ORF">DT99_35990</name>
</gene>
<reference evidence="2" key="1">
    <citation type="submission" date="2014-04" db="EMBL/GenBank/DDBJ databases">
        <title>In planta biocontrol of soil-borne Fusarium wilt of banana through a plant endophytic bacterium, Burkholderia cenocepacia 869T2.</title>
        <authorList>
            <person name="Ho Y.-N."/>
            <person name="Chiang H.-M."/>
            <person name="Chao C.-P."/>
            <person name="Su C.-C."/>
            <person name="Hsu H.-F."/>
            <person name="Guo C.-T."/>
            <person name="Hsieh J.-L."/>
            <person name="Huang C.-C."/>
        </authorList>
    </citation>
    <scope>NUCLEOTIDE SEQUENCE [LARGE SCALE GENOMIC DNA]</scope>
    <source>
        <strain evidence="2">869T2</strain>
    </source>
</reference>
<feature type="transmembrane region" description="Helical" evidence="1">
    <location>
        <begin position="98"/>
        <end position="123"/>
    </location>
</feature>
<dbReference type="OrthoDB" id="6169516at2"/>
<feature type="transmembrane region" description="Helical" evidence="1">
    <location>
        <begin position="129"/>
        <end position="149"/>
    </location>
</feature>
<dbReference type="AlphaFoldDB" id="A0A071MF14"/>